<reference evidence="2" key="1">
    <citation type="submission" date="2020-12" db="EMBL/GenBank/DDBJ databases">
        <title>Taurinivorans muris gen. nov., sp. nov., fundamental and realized metabolic niche of a ubiquitous sulfidogenic bacterium in the murine intestine.</title>
        <authorList>
            <person name="Ye H."/>
            <person name="Hanson B.T."/>
            <person name="Loy A."/>
        </authorList>
    </citation>
    <scope>NUCLEOTIDE SEQUENCE</scope>
    <source>
        <strain evidence="2">LT0009</strain>
    </source>
</reference>
<dbReference type="InterPro" id="IPR011990">
    <property type="entry name" value="TPR-like_helical_dom_sf"/>
</dbReference>
<protein>
    <recommendedName>
        <fullName evidence="4">Tetratricopeptide repeat protein</fullName>
    </recommendedName>
</protein>
<accession>A0ABY5Y3N6</accession>
<gene>
    <name evidence="2" type="ORF">JBF11_05795</name>
</gene>
<dbReference type="SUPFAM" id="SSF48452">
    <property type="entry name" value="TPR-like"/>
    <property type="match status" value="1"/>
</dbReference>
<feature type="compositionally biased region" description="Polar residues" evidence="1">
    <location>
        <begin position="461"/>
        <end position="470"/>
    </location>
</feature>
<feature type="compositionally biased region" description="Acidic residues" evidence="1">
    <location>
        <begin position="219"/>
        <end position="231"/>
    </location>
</feature>
<feature type="compositionally biased region" description="Basic and acidic residues" evidence="1">
    <location>
        <begin position="204"/>
        <end position="218"/>
    </location>
</feature>
<feature type="region of interest" description="Disordered" evidence="1">
    <location>
        <begin position="444"/>
        <end position="479"/>
    </location>
</feature>
<evidence type="ECO:0000313" key="2">
    <source>
        <dbReference type="EMBL" id="UWX06797.1"/>
    </source>
</evidence>
<dbReference type="RefSeq" id="WP_334314554.1">
    <property type="nucleotide sequence ID" value="NZ_CP065938.1"/>
</dbReference>
<proteinExistence type="predicted"/>
<keyword evidence="3" id="KW-1185">Reference proteome</keyword>
<sequence length="495" mass="54595">MSADDKTVKYAKLEWYKEVVSLEPNSKLFLPLARLLAELGTEDNNADLMNEAFEVLRRGLDIQPDFMEARLFLIELLNICGCKAQCGAEVARLASLFLSYPDFWDAWREYAITENESSDFTVALGFMSAIMRNKSLSIVQVLEAGLNSIKTSASPVFSAETVNAAKNIGKNVFAKTPGVSGVEPCMPQNEAQQTARQDAVFENQEHAEDPADLEKFSGNEEDDTAFGNGEEDDLSVVLPKSHVDNYVNFAEQQEVLQEKTKSTKETLAELIKDANITVEPLENSPFRTKSMADLLAEQGDYKGALEIYQELLARGYGNKDELEERIADVKMLAPELNIEIDKSKLLAIDDLVDTSFGTMAKNLSTLEAANADMGGFEADTAELEANAADFAENTAEDTEAAETAENLLTEETAPVAENGLDEMLSFDMPADSEGDDMPEFAEIENAVQESMPHDIDETEQAHFQQTAQSEENPKSRSDVADLLTKLAERLEIRAK</sequence>
<feature type="region of interest" description="Disordered" evidence="1">
    <location>
        <begin position="204"/>
        <end position="231"/>
    </location>
</feature>
<evidence type="ECO:0000256" key="1">
    <source>
        <dbReference type="SAM" id="MobiDB-lite"/>
    </source>
</evidence>
<evidence type="ECO:0008006" key="4">
    <source>
        <dbReference type="Google" id="ProtNLM"/>
    </source>
</evidence>
<dbReference type="EMBL" id="CP065938">
    <property type="protein sequence ID" value="UWX06797.1"/>
    <property type="molecule type" value="Genomic_DNA"/>
</dbReference>
<evidence type="ECO:0000313" key="3">
    <source>
        <dbReference type="Proteomes" id="UP001058120"/>
    </source>
</evidence>
<organism evidence="2 3">
    <name type="scientific">Taurinivorans muris</name>
    <dbReference type="NCBI Taxonomy" id="2787751"/>
    <lineage>
        <taxon>Bacteria</taxon>
        <taxon>Pseudomonadati</taxon>
        <taxon>Thermodesulfobacteriota</taxon>
        <taxon>Desulfovibrionia</taxon>
        <taxon>Desulfovibrionales</taxon>
        <taxon>Desulfovibrionaceae</taxon>
        <taxon>Taurinivorans</taxon>
    </lineage>
</organism>
<name>A0ABY5Y3N6_9BACT</name>
<dbReference type="Proteomes" id="UP001058120">
    <property type="component" value="Chromosome"/>
</dbReference>